<comment type="caution">
    <text evidence="26">The sequence shown here is derived from an EMBL/GenBank/DDBJ whole genome shotgun (WGS) entry which is preliminary data.</text>
</comment>
<evidence type="ECO:0000256" key="21">
    <source>
        <dbReference type="ARBA" id="ARBA00093512"/>
    </source>
</evidence>
<evidence type="ECO:0000256" key="15">
    <source>
        <dbReference type="ARBA" id="ARBA00023136"/>
    </source>
</evidence>
<dbReference type="InterPro" id="IPR023415">
    <property type="entry name" value="LDLR_class-A_CS"/>
</dbReference>
<evidence type="ECO:0000256" key="2">
    <source>
        <dbReference type="ARBA" id="ARBA00004613"/>
    </source>
</evidence>
<dbReference type="InterPro" id="IPR020864">
    <property type="entry name" value="MACPF"/>
</dbReference>
<evidence type="ECO:0000256" key="13">
    <source>
        <dbReference type="ARBA" id="ARBA00022875"/>
    </source>
</evidence>
<dbReference type="Pfam" id="PF00057">
    <property type="entry name" value="Ldl_recept_a"/>
    <property type="match status" value="1"/>
</dbReference>
<evidence type="ECO:0000256" key="3">
    <source>
        <dbReference type="ARBA" id="ARBA00009214"/>
    </source>
</evidence>
<keyword evidence="7" id="KW-0245">EGF-like domain</keyword>
<feature type="chain" id="PRO_5035847326" description="Complement component C9" evidence="24">
    <location>
        <begin position="22"/>
        <end position="603"/>
    </location>
</feature>
<evidence type="ECO:0000256" key="6">
    <source>
        <dbReference type="ARBA" id="ARBA00022525"/>
    </source>
</evidence>
<feature type="domain" description="MACPF" evidence="25">
    <location>
        <begin position="128"/>
        <end position="489"/>
    </location>
</feature>
<evidence type="ECO:0000256" key="8">
    <source>
        <dbReference type="ARBA" id="ARBA00022537"/>
    </source>
</evidence>
<keyword evidence="5" id="KW-1134">Transmembrane beta strand</keyword>
<comment type="function">
    <text evidence="20">Pore-forming component of the membrane attack complex (MAC), a multiprotein complex activated by the complement cascade, which inserts into a target cell membrane and forms a pore, leading to target cell membrane rupture and cell lysis. The MAC is initiated by proteolytic cleavage of C5 into complement C5b in response to the classical, alternative, lectin and GZMK complement pathways. The complement pathways consist in a cascade of proteins that leads to phagocytosis and breakdown of pathogens and signaling that strengthens the adaptive immune system. Constitutes the pore-forming subunit of the MAC complex: during MAC assembly, C9 associates with the C5b8 intermediate complex, and polymerizes to complete the pore.</text>
</comment>
<dbReference type="Pfam" id="PF01823">
    <property type="entry name" value="MACPF"/>
    <property type="match status" value="1"/>
</dbReference>
<keyword evidence="10" id="KW-0812">Transmembrane</keyword>
<keyword evidence="17" id="KW-0179">Complement alternate pathway</keyword>
<dbReference type="EMBL" id="JAACNH010000001">
    <property type="protein sequence ID" value="KAG8456686.1"/>
    <property type="molecule type" value="Genomic_DNA"/>
</dbReference>
<evidence type="ECO:0000256" key="23">
    <source>
        <dbReference type="SAM" id="MobiDB-lite"/>
    </source>
</evidence>
<dbReference type="GO" id="GO:0005579">
    <property type="term" value="C:membrane attack complex"/>
    <property type="evidence" value="ECO:0007669"/>
    <property type="project" value="UniProtKB-KW"/>
</dbReference>
<dbReference type="PROSITE" id="PS51412">
    <property type="entry name" value="MACPF_2"/>
    <property type="match status" value="1"/>
</dbReference>
<keyword evidence="14" id="KW-0473">Membrane attack complex</keyword>
<dbReference type="SMART" id="SM00192">
    <property type="entry name" value="LDLa"/>
    <property type="match status" value="1"/>
</dbReference>
<gene>
    <name evidence="26" type="ORF">GDO86_002464</name>
</gene>
<accession>A0A8T2KQP8</accession>
<dbReference type="AlphaFoldDB" id="A0A8T2KQP8"/>
<dbReference type="PROSITE" id="PS00279">
    <property type="entry name" value="MACPF_1"/>
    <property type="match status" value="1"/>
</dbReference>
<evidence type="ECO:0000256" key="16">
    <source>
        <dbReference type="ARBA" id="ARBA00023157"/>
    </source>
</evidence>
<dbReference type="InterPro" id="IPR036055">
    <property type="entry name" value="LDL_receptor-like_sf"/>
</dbReference>
<keyword evidence="19" id="KW-1053">Target membrane</keyword>
<dbReference type="PRINTS" id="PR00764">
    <property type="entry name" value="COMPLEMENTC9"/>
</dbReference>
<protein>
    <recommendedName>
        <fullName evidence="4">Complement component C9</fullName>
    </recommendedName>
</protein>
<dbReference type="Gene3D" id="2.20.100.10">
    <property type="entry name" value="Thrombospondin type-1 (TSP1) repeat"/>
    <property type="match status" value="1"/>
</dbReference>
<dbReference type="GO" id="GO:0031640">
    <property type="term" value="P:killing of cells of another organism"/>
    <property type="evidence" value="ECO:0007669"/>
    <property type="project" value="UniProtKB-KW"/>
</dbReference>
<feature type="disulfide bond" evidence="22">
    <location>
        <begin position="96"/>
        <end position="114"/>
    </location>
</feature>
<evidence type="ECO:0000256" key="20">
    <source>
        <dbReference type="ARBA" id="ARBA00093294"/>
    </source>
</evidence>
<evidence type="ECO:0000256" key="18">
    <source>
        <dbReference type="ARBA" id="ARBA00023180"/>
    </source>
</evidence>
<keyword evidence="27" id="KW-1185">Reference proteome</keyword>
<dbReference type="SUPFAM" id="SSF57184">
    <property type="entry name" value="Growth factor receptor domain"/>
    <property type="match status" value="1"/>
</dbReference>
<dbReference type="GO" id="GO:0005576">
    <property type="term" value="C:extracellular region"/>
    <property type="evidence" value="ECO:0007669"/>
    <property type="project" value="UniProtKB-SubCell"/>
</dbReference>
<keyword evidence="16 22" id="KW-1015">Disulfide bond</keyword>
<dbReference type="InterPro" id="IPR002172">
    <property type="entry name" value="LDrepeatLR_classA_rpt"/>
</dbReference>
<dbReference type="Gene3D" id="4.10.400.10">
    <property type="entry name" value="Low-density Lipoprotein Receptor"/>
    <property type="match status" value="1"/>
</dbReference>
<keyword evidence="24" id="KW-0732">Signal</keyword>
<keyword evidence="18" id="KW-0325">Glycoprotein</keyword>
<evidence type="ECO:0000256" key="17">
    <source>
        <dbReference type="ARBA" id="ARBA00023162"/>
    </source>
</evidence>
<feature type="region of interest" description="Disordered" evidence="23">
    <location>
        <begin position="584"/>
        <end position="603"/>
    </location>
</feature>
<evidence type="ECO:0000256" key="24">
    <source>
        <dbReference type="SAM" id="SignalP"/>
    </source>
</evidence>
<dbReference type="PROSITE" id="PS50092">
    <property type="entry name" value="TSP1"/>
    <property type="match status" value="1"/>
</dbReference>
<dbReference type="Proteomes" id="UP000812440">
    <property type="component" value="Chromosome 1"/>
</dbReference>
<dbReference type="InterPro" id="IPR009030">
    <property type="entry name" value="Growth_fac_rcpt_cys_sf"/>
</dbReference>
<evidence type="ECO:0000256" key="9">
    <source>
        <dbReference type="ARBA" id="ARBA00022588"/>
    </source>
</evidence>
<evidence type="ECO:0000256" key="10">
    <source>
        <dbReference type="ARBA" id="ARBA00022692"/>
    </source>
</evidence>
<keyword evidence="6" id="KW-0964">Secreted</keyword>
<evidence type="ECO:0000256" key="14">
    <source>
        <dbReference type="ARBA" id="ARBA00023058"/>
    </source>
</evidence>
<dbReference type="GO" id="GO:0006957">
    <property type="term" value="P:complement activation, alternative pathway"/>
    <property type="evidence" value="ECO:0007669"/>
    <property type="project" value="UniProtKB-KW"/>
</dbReference>
<dbReference type="InterPro" id="IPR020863">
    <property type="entry name" value="MACPF_CS"/>
</dbReference>
<dbReference type="InterPro" id="IPR000884">
    <property type="entry name" value="TSP1_rpt"/>
</dbReference>
<feature type="compositionally biased region" description="Pro residues" evidence="23">
    <location>
        <begin position="594"/>
        <end position="603"/>
    </location>
</feature>
<evidence type="ECO:0000256" key="11">
    <source>
        <dbReference type="ARBA" id="ARBA00022852"/>
    </source>
</evidence>
<keyword evidence="9" id="KW-0399">Innate immunity</keyword>
<evidence type="ECO:0000256" key="22">
    <source>
        <dbReference type="PROSITE-ProRule" id="PRU00124"/>
    </source>
</evidence>
<proteinExistence type="inferred from homology"/>
<dbReference type="SMART" id="SM00457">
    <property type="entry name" value="MACPF"/>
    <property type="match status" value="1"/>
</dbReference>
<evidence type="ECO:0000256" key="1">
    <source>
        <dbReference type="ARBA" id="ARBA00004276"/>
    </source>
</evidence>
<keyword evidence="12" id="KW-0391">Immunity</keyword>
<dbReference type="PANTHER" id="PTHR45742">
    <property type="entry name" value="COMPLEMENT COMPONENT C6"/>
    <property type="match status" value="1"/>
</dbReference>
<feature type="signal peptide" evidence="24">
    <location>
        <begin position="1"/>
        <end position="21"/>
    </location>
</feature>
<dbReference type="InterPro" id="IPR001862">
    <property type="entry name" value="MAC_perforin"/>
</dbReference>
<keyword evidence="15" id="KW-0472">Membrane</keyword>
<dbReference type="SMART" id="SM00209">
    <property type="entry name" value="TSP1"/>
    <property type="match status" value="1"/>
</dbReference>
<organism evidence="26 27">
    <name type="scientific">Hymenochirus boettgeri</name>
    <name type="common">Congo dwarf clawed frog</name>
    <dbReference type="NCBI Taxonomy" id="247094"/>
    <lineage>
        <taxon>Eukaryota</taxon>
        <taxon>Metazoa</taxon>
        <taxon>Chordata</taxon>
        <taxon>Craniata</taxon>
        <taxon>Vertebrata</taxon>
        <taxon>Euteleostomi</taxon>
        <taxon>Amphibia</taxon>
        <taxon>Batrachia</taxon>
        <taxon>Anura</taxon>
        <taxon>Pipoidea</taxon>
        <taxon>Pipidae</taxon>
        <taxon>Pipinae</taxon>
        <taxon>Hymenochirus</taxon>
    </lineage>
</organism>
<dbReference type="PROSITE" id="PS01209">
    <property type="entry name" value="LDLRA_1"/>
    <property type="match status" value="1"/>
</dbReference>
<keyword evidence="11" id="KW-0204">Cytolysis</keyword>
<comment type="similarity">
    <text evidence="3">Belongs to the complement C6/C7/C8/C9 family.</text>
</comment>
<keyword evidence="13" id="KW-0180">Complement pathway</keyword>
<sequence length="603" mass="66614">MANIYLVLGITVLCLIVSGEAREKDGPQPIDCRMSPWGSWTECDPCSKTRSRSRSIENFGQYGGKPCGSSLGDSQSCKPDGPCEEETAECGNDFQCESGRCIKTRFLCNGDNDCGDYSDETCDDGKDPKPTCRNVEIEVSEIARTAGDGVNVLGMDIKGNPFDNEYYNGLCDRVRDGNTKTYFRRPWNVAALVYQTKADKYFTTEEYREATTIISKVIEGLTVGADLSLSLKTKPTEQSNTTIGINAGIGFSKEESLQKLRTYSESKNKIFMKVSSSVQLASFQMRTRGAMLSNVFIDYINALSPEYDKGEYFSLLEMYGTHYTSSGSLGGKYELVYVLDEALMNSRELTTKDVKDCLNLNAGVNVDSGAINVNPSAKLDVCKKGGFEKDTDPNKEQKAVVEDIVSLIEGGTVEFNTALKEKLSLKNPSADVNDYVQWASSLKDSPVVIKHKPTPIYTLIPNELKDSYLKKRNIERAIEEYLDEYSVCKCQPCQNGGTVMVVNGECICKCPLQFEGGACENVKSNLFEKPTVFVNGGWGCWTVISECVNEELKLKRECNNPTPQPGGKLCSGDAIKTIPCMKTEKHDQNHHRSPPPPTFKHGN</sequence>
<evidence type="ECO:0000259" key="25">
    <source>
        <dbReference type="PROSITE" id="PS51412"/>
    </source>
</evidence>
<comment type="subunit">
    <text evidence="21">Homooligomer; about 20 C9 chains oligomerize to give rise to a huge beta-barrel that forms a 100 Angstrom diameter pore in target membranes. Component of the membrane attack complex (MAC), composed of complement C5b, C6, C7, C8A, C8B, C8G and multiple copies of the pore-forming subunit C9.</text>
</comment>
<dbReference type="Gene3D" id="2.10.25.10">
    <property type="entry name" value="Laminin"/>
    <property type="match status" value="1"/>
</dbReference>
<evidence type="ECO:0000313" key="27">
    <source>
        <dbReference type="Proteomes" id="UP000812440"/>
    </source>
</evidence>
<dbReference type="PANTHER" id="PTHR45742:SF3">
    <property type="entry name" value="COMPLEMENT COMPONENT C9"/>
    <property type="match status" value="1"/>
</dbReference>
<dbReference type="InterPro" id="IPR036383">
    <property type="entry name" value="TSP1_rpt_sf"/>
</dbReference>
<reference evidence="26" key="1">
    <citation type="thesis" date="2020" institute="ProQuest LLC" country="789 East Eisenhower Parkway, Ann Arbor, MI, USA">
        <title>Comparative Genomics and Chromosome Evolution.</title>
        <authorList>
            <person name="Mudd A.B."/>
        </authorList>
    </citation>
    <scope>NUCLEOTIDE SEQUENCE</scope>
    <source>
        <strain evidence="26">Female2</strain>
        <tissue evidence="26">Blood</tissue>
    </source>
</reference>
<dbReference type="PROSITE" id="PS50068">
    <property type="entry name" value="LDLRA_2"/>
    <property type="match status" value="1"/>
</dbReference>
<evidence type="ECO:0000256" key="7">
    <source>
        <dbReference type="ARBA" id="ARBA00022536"/>
    </source>
</evidence>
<comment type="subcellular location">
    <subcellularLocation>
        <location evidence="2">Secreted</location>
    </subcellularLocation>
    <subcellularLocation>
        <location evidence="1">Target cell membrane</location>
        <topology evidence="1">Multi-pass membrane protein</topology>
    </subcellularLocation>
</comment>
<evidence type="ECO:0000256" key="4">
    <source>
        <dbReference type="ARBA" id="ARBA00018261"/>
    </source>
</evidence>
<evidence type="ECO:0000256" key="5">
    <source>
        <dbReference type="ARBA" id="ARBA00022452"/>
    </source>
</evidence>
<comment type="caution">
    <text evidence="22">Lacks conserved residue(s) required for the propagation of feature annotation.</text>
</comment>
<dbReference type="CDD" id="cd00112">
    <property type="entry name" value="LDLa"/>
    <property type="match status" value="1"/>
</dbReference>
<dbReference type="OrthoDB" id="10037824at2759"/>
<name>A0A8T2KQP8_9PIPI</name>
<evidence type="ECO:0000256" key="19">
    <source>
        <dbReference type="ARBA" id="ARBA00023298"/>
    </source>
</evidence>
<keyword evidence="8" id="KW-1052">Target cell membrane</keyword>
<evidence type="ECO:0000256" key="12">
    <source>
        <dbReference type="ARBA" id="ARBA00022859"/>
    </source>
</evidence>
<evidence type="ECO:0000313" key="26">
    <source>
        <dbReference type="EMBL" id="KAG8456686.1"/>
    </source>
</evidence>
<dbReference type="GO" id="GO:0044218">
    <property type="term" value="C:other organism cell membrane"/>
    <property type="evidence" value="ECO:0007669"/>
    <property type="project" value="UniProtKB-KW"/>
</dbReference>
<dbReference type="GO" id="GO:0006958">
    <property type="term" value="P:complement activation, classical pathway"/>
    <property type="evidence" value="ECO:0007669"/>
    <property type="project" value="UniProtKB-KW"/>
</dbReference>